<dbReference type="AlphaFoldDB" id="A0ABC8UW92"/>
<evidence type="ECO:0000313" key="1">
    <source>
        <dbReference type="EMBL" id="CAK9185357.1"/>
    </source>
</evidence>
<evidence type="ECO:0000313" key="2">
    <source>
        <dbReference type="Proteomes" id="UP001642360"/>
    </source>
</evidence>
<comment type="caution">
    <text evidence="1">The sequence shown here is derived from an EMBL/GenBank/DDBJ whole genome shotgun (WGS) entry which is preliminary data.</text>
</comment>
<protein>
    <submittedName>
        <fullName evidence="1">Uncharacterized protein</fullName>
    </submittedName>
</protein>
<dbReference type="EMBL" id="CAUOFW020009279">
    <property type="protein sequence ID" value="CAK9185357.1"/>
    <property type="molecule type" value="Genomic_DNA"/>
</dbReference>
<dbReference type="Proteomes" id="UP001642360">
    <property type="component" value="Unassembled WGS sequence"/>
</dbReference>
<accession>A0ABC8UW92</accession>
<organism evidence="1 2">
    <name type="scientific">Ilex paraguariensis</name>
    <name type="common">yerba mate</name>
    <dbReference type="NCBI Taxonomy" id="185542"/>
    <lineage>
        <taxon>Eukaryota</taxon>
        <taxon>Viridiplantae</taxon>
        <taxon>Streptophyta</taxon>
        <taxon>Embryophyta</taxon>
        <taxon>Tracheophyta</taxon>
        <taxon>Spermatophyta</taxon>
        <taxon>Magnoliopsida</taxon>
        <taxon>eudicotyledons</taxon>
        <taxon>Gunneridae</taxon>
        <taxon>Pentapetalae</taxon>
        <taxon>asterids</taxon>
        <taxon>campanulids</taxon>
        <taxon>Aquifoliales</taxon>
        <taxon>Aquifoliaceae</taxon>
        <taxon>Ilex</taxon>
    </lineage>
</organism>
<gene>
    <name evidence="1" type="ORF">ILEXP_LOCUS55751</name>
</gene>
<keyword evidence="2" id="KW-1185">Reference proteome</keyword>
<proteinExistence type="predicted"/>
<reference evidence="1 2" key="1">
    <citation type="submission" date="2024-02" db="EMBL/GenBank/DDBJ databases">
        <authorList>
            <person name="Vignale AGUSTIN F."/>
            <person name="Sosa J E."/>
            <person name="Modenutti C."/>
        </authorList>
    </citation>
    <scope>NUCLEOTIDE SEQUENCE [LARGE SCALE GENOMIC DNA]</scope>
</reference>
<name>A0ABC8UW92_9AQUA</name>
<sequence>MEMKIQTLKTKKTTVDDACHALGGASRVLGNASGGGTSKFSRAKGLGVASLAMGGNSCGINKNGKNSRGHLGDVLGLVSNANARERVVDANCELGQLHAGRI</sequence>